<protein>
    <submittedName>
        <fullName evidence="1">Uncharacterized protein</fullName>
    </submittedName>
</protein>
<proteinExistence type="predicted"/>
<gene>
    <name evidence="1" type="ORF">GL300_01480</name>
</gene>
<dbReference type="OrthoDB" id="8294308at2"/>
<reference evidence="1 2" key="1">
    <citation type="submission" date="2019-11" db="EMBL/GenBank/DDBJ databases">
        <authorList>
            <person name="Dong K."/>
        </authorList>
    </citation>
    <scope>NUCLEOTIDE SEQUENCE [LARGE SCALE GENOMIC DNA]</scope>
    <source>
        <strain evidence="1 2">NBRC 112902</strain>
    </source>
</reference>
<keyword evidence="2" id="KW-1185">Reference proteome</keyword>
<accession>A0A844HEJ3</accession>
<dbReference type="EMBL" id="WMIG01000001">
    <property type="protein sequence ID" value="MTH57873.1"/>
    <property type="molecule type" value="Genomic_DNA"/>
</dbReference>
<comment type="caution">
    <text evidence="1">The sequence shown here is derived from an EMBL/GenBank/DDBJ whole genome shotgun (WGS) entry which is preliminary data.</text>
</comment>
<organism evidence="1 2">
    <name type="scientific">Paracoccus litorisediminis</name>
    <dbReference type="NCBI Taxonomy" id="2006130"/>
    <lineage>
        <taxon>Bacteria</taxon>
        <taxon>Pseudomonadati</taxon>
        <taxon>Pseudomonadota</taxon>
        <taxon>Alphaproteobacteria</taxon>
        <taxon>Rhodobacterales</taxon>
        <taxon>Paracoccaceae</taxon>
        <taxon>Paracoccus</taxon>
    </lineage>
</organism>
<evidence type="ECO:0000313" key="1">
    <source>
        <dbReference type="EMBL" id="MTH57873.1"/>
    </source>
</evidence>
<dbReference type="AlphaFoldDB" id="A0A844HEJ3"/>
<dbReference type="RefSeq" id="WP_155037802.1">
    <property type="nucleotide sequence ID" value="NZ_WMIG01000001.1"/>
</dbReference>
<dbReference type="Proteomes" id="UP000449846">
    <property type="component" value="Unassembled WGS sequence"/>
</dbReference>
<evidence type="ECO:0000313" key="2">
    <source>
        <dbReference type="Proteomes" id="UP000449846"/>
    </source>
</evidence>
<name>A0A844HEJ3_9RHOB</name>
<sequence length="72" mass="8165">MGEDENALQTMGETFPGYQHEAGDRAFVVAQHFNDFLQEHPFIRERPDLAALADRAGDTLAELYQAIWKAKD</sequence>